<dbReference type="Proteomes" id="UP000076449">
    <property type="component" value="Chromosome I"/>
</dbReference>
<name>A0A167X1N1_PENCH</name>
<dbReference type="PANTHER" id="PTHR38790:SF9">
    <property type="entry name" value="F-BOX DOMAIN-CONTAINING PROTEIN"/>
    <property type="match status" value="1"/>
</dbReference>
<gene>
    <name evidence="3" type="ORF">EN45_024580</name>
</gene>
<feature type="region of interest" description="Disordered" evidence="1">
    <location>
        <begin position="87"/>
        <end position="106"/>
    </location>
</feature>
<dbReference type="EMBL" id="CM002798">
    <property type="protein sequence ID" value="KZN92304.1"/>
    <property type="molecule type" value="Genomic_DNA"/>
</dbReference>
<organism evidence="3">
    <name type="scientific">Penicillium chrysogenum</name>
    <name type="common">Penicillium notatum</name>
    <dbReference type="NCBI Taxonomy" id="5076"/>
    <lineage>
        <taxon>Eukaryota</taxon>
        <taxon>Fungi</taxon>
        <taxon>Dikarya</taxon>
        <taxon>Ascomycota</taxon>
        <taxon>Pezizomycotina</taxon>
        <taxon>Eurotiomycetes</taxon>
        <taxon>Eurotiomycetidae</taxon>
        <taxon>Eurotiales</taxon>
        <taxon>Aspergillaceae</taxon>
        <taxon>Penicillium</taxon>
        <taxon>Penicillium chrysogenum species complex</taxon>
    </lineage>
</organism>
<dbReference type="Pfam" id="PF24864">
    <property type="entry name" value="DUF7730"/>
    <property type="match status" value="1"/>
</dbReference>
<reference evidence="3" key="1">
    <citation type="journal article" date="2014" name="Genome Announc.">
        <title>Complete sequencing and chromosome-scale genome assembly of the industrial progenitor strain P2niaD18 from the penicillin producer Penicillium chrysogenum.</title>
        <authorList>
            <person name="Specht T."/>
            <person name="Dahlmann T.A."/>
            <person name="Zadra I."/>
            <person name="Kurnsteiner H."/>
            <person name="Kuck U."/>
        </authorList>
    </citation>
    <scope>NUCLEOTIDE SEQUENCE [LARGE SCALE GENOMIC DNA]</scope>
    <source>
        <strain evidence="3">P2niaD18</strain>
    </source>
</reference>
<proteinExistence type="predicted"/>
<accession>A0A167X1N1</accession>
<protein>
    <recommendedName>
        <fullName evidence="2">DUF7730 domain-containing protein</fullName>
    </recommendedName>
</protein>
<dbReference type="AlphaFoldDB" id="A0A167X1N1"/>
<dbReference type="InterPro" id="IPR056632">
    <property type="entry name" value="DUF7730"/>
</dbReference>
<feature type="domain" description="DUF7730" evidence="2">
    <location>
        <begin position="37"/>
        <end position="254"/>
    </location>
</feature>
<dbReference type="PANTHER" id="PTHR38790">
    <property type="entry name" value="2EXR DOMAIN-CONTAINING PROTEIN-RELATED"/>
    <property type="match status" value="1"/>
</dbReference>
<evidence type="ECO:0000313" key="3">
    <source>
        <dbReference type="EMBL" id="KZN92304.1"/>
    </source>
</evidence>
<evidence type="ECO:0000256" key="1">
    <source>
        <dbReference type="SAM" id="MobiDB-lite"/>
    </source>
</evidence>
<evidence type="ECO:0000259" key="2">
    <source>
        <dbReference type="Pfam" id="PF24864"/>
    </source>
</evidence>
<sequence length="364" mass="41155">MIRMKGVFSWEDVLLQRYQSNKPPPLPHHQTIAFSSPQSQSQLLTRLSPELRLMIWGFVLADQRIHIIQCNKRLGHVVCPCALEQKAKRSSPSPSPERHTRPSSTCEICHGTGISQPAKEADLARWNKVKLLSLALTCRQIYHESIPMLYTHPILEFSNPWTLPYLLPTILPDHRDRIRAIELRWSFPGHWLPSKDSVRAVYVSAGRTQWIETCRAVSQLRSLRSFVLVLESNWFSEPVERLVGFLEPLRGVAITSSRRWDCRRDGDGDGDANVTVDVDLGGYGSGGRSRVRSVGCDGFSSDEDSCKSLGSESSFSSWDSSAATSGSRGSWELRLQGHSYYLHELDRIGRDLRRRGIDCWISAV</sequence>